<dbReference type="PANTHER" id="PTHR43840:SF41">
    <property type="entry name" value="CATION-EFFLUX PUMP FIEF"/>
    <property type="match status" value="1"/>
</dbReference>
<evidence type="ECO:0000256" key="9">
    <source>
        <dbReference type="SAM" id="Phobius"/>
    </source>
</evidence>
<feature type="domain" description="Cation efflux protein cytoplasmic" evidence="11">
    <location>
        <begin position="235"/>
        <end position="311"/>
    </location>
</feature>
<dbReference type="InterPro" id="IPR002524">
    <property type="entry name" value="Cation_efflux"/>
</dbReference>
<dbReference type="Pfam" id="PF16916">
    <property type="entry name" value="ZT_dimer"/>
    <property type="match status" value="1"/>
</dbReference>
<evidence type="ECO:0000256" key="2">
    <source>
        <dbReference type="ARBA" id="ARBA00008114"/>
    </source>
</evidence>
<feature type="compositionally biased region" description="Low complexity" evidence="8">
    <location>
        <begin position="10"/>
        <end position="24"/>
    </location>
</feature>
<evidence type="ECO:0000259" key="10">
    <source>
        <dbReference type="Pfam" id="PF01545"/>
    </source>
</evidence>
<organism evidence="12 13">
    <name type="scientific">Inquilinus ginsengisoli</name>
    <dbReference type="NCBI Taxonomy" id="363840"/>
    <lineage>
        <taxon>Bacteria</taxon>
        <taxon>Pseudomonadati</taxon>
        <taxon>Pseudomonadota</taxon>
        <taxon>Alphaproteobacteria</taxon>
        <taxon>Rhodospirillales</taxon>
        <taxon>Rhodospirillaceae</taxon>
        <taxon>Inquilinus</taxon>
    </lineage>
</organism>
<dbReference type="EMBL" id="JAVDPW010000008">
    <property type="protein sequence ID" value="MDR6292158.1"/>
    <property type="molecule type" value="Genomic_DNA"/>
</dbReference>
<keyword evidence="5 9" id="KW-0812">Transmembrane</keyword>
<dbReference type="Gene3D" id="3.30.70.1350">
    <property type="entry name" value="Cation efflux protein, cytoplasmic domain"/>
    <property type="match status" value="1"/>
</dbReference>
<comment type="caution">
    <text evidence="12">The sequence shown here is derived from an EMBL/GenBank/DDBJ whole genome shotgun (WGS) entry which is preliminary data.</text>
</comment>
<evidence type="ECO:0000256" key="5">
    <source>
        <dbReference type="ARBA" id="ARBA00022692"/>
    </source>
</evidence>
<dbReference type="Proteomes" id="UP001262410">
    <property type="component" value="Unassembled WGS sequence"/>
</dbReference>
<evidence type="ECO:0000256" key="4">
    <source>
        <dbReference type="ARBA" id="ARBA00022475"/>
    </source>
</evidence>
<keyword evidence="7 9" id="KW-0472">Membrane</keyword>
<gene>
    <name evidence="12" type="ORF">E9232_004696</name>
</gene>
<feature type="transmembrane region" description="Helical" evidence="9">
    <location>
        <begin position="63"/>
        <end position="84"/>
    </location>
</feature>
<dbReference type="Gene3D" id="1.20.1510.10">
    <property type="entry name" value="Cation efflux protein transmembrane domain"/>
    <property type="match status" value="1"/>
</dbReference>
<evidence type="ECO:0000256" key="3">
    <source>
        <dbReference type="ARBA" id="ARBA00022448"/>
    </source>
</evidence>
<comment type="similarity">
    <text evidence="2">Belongs to the cation diffusion facilitator (CDF) transporter (TC 2.A.4) family.</text>
</comment>
<evidence type="ECO:0000313" key="12">
    <source>
        <dbReference type="EMBL" id="MDR6292158.1"/>
    </source>
</evidence>
<name>A0ABU1JU69_9PROT</name>
<feature type="transmembrane region" description="Helical" evidence="9">
    <location>
        <begin position="178"/>
        <end position="195"/>
    </location>
</feature>
<feature type="transmembrane region" description="Helical" evidence="9">
    <location>
        <begin position="105"/>
        <end position="127"/>
    </location>
</feature>
<dbReference type="InterPro" id="IPR027470">
    <property type="entry name" value="Cation_efflux_CTD"/>
</dbReference>
<keyword evidence="6 9" id="KW-1133">Transmembrane helix</keyword>
<sequence length="328" mass="34908">MTGTDPVDPSPASSEPAGPAPADSDQTRRDRLLRAATTVSVSVASCLSLLKLAAWLVTGSAAILSSLLDSLVDVAASGILLISVRHALRPPDRSHRFGHGKAEPLGAIAQAAFVGGSALLLIFESAGRFITPEPVSDPPVGIAVMMVSLVATVALVIFQRSVARRTASTAIAADRLNYVGDTATSMVVLAVLLIGQSPGWLWLDPAAAIGVALWLLVSAARIARNAVDHLMDRELPREDRLRIAEIVRADPEVVDLHDLRTRSAGGTRFIELHVEMEGGLTLWQAHTVCDRVEASLSRAFPDVEVILHQEPAGLDDDRLDHRIARRPG</sequence>
<evidence type="ECO:0000256" key="7">
    <source>
        <dbReference type="ARBA" id="ARBA00023136"/>
    </source>
</evidence>
<evidence type="ECO:0000256" key="1">
    <source>
        <dbReference type="ARBA" id="ARBA00004141"/>
    </source>
</evidence>
<dbReference type="SUPFAM" id="SSF160240">
    <property type="entry name" value="Cation efflux protein cytoplasmic domain-like"/>
    <property type="match status" value="1"/>
</dbReference>
<dbReference type="RefSeq" id="WP_309798014.1">
    <property type="nucleotide sequence ID" value="NZ_JAVDPW010000008.1"/>
</dbReference>
<accession>A0ABU1JU69</accession>
<protein>
    <submittedName>
        <fullName evidence="12">Ferrous-iron efflux pump FieF</fullName>
    </submittedName>
</protein>
<keyword evidence="3" id="KW-0813">Transport</keyword>
<keyword evidence="13" id="KW-1185">Reference proteome</keyword>
<keyword evidence="4" id="KW-1003">Cell membrane</keyword>
<feature type="domain" description="Cation efflux protein transmembrane" evidence="10">
    <location>
        <begin position="38"/>
        <end position="231"/>
    </location>
</feature>
<feature type="region of interest" description="Disordered" evidence="8">
    <location>
        <begin position="1"/>
        <end position="27"/>
    </location>
</feature>
<dbReference type="Pfam" id="PF01545">
    <property type="entry name" value="Cation_efflux"/>
    <property type="match status" value="1"/>
</dbReference>
<feature type="transmembrane region" description="Helical" evidence="9">
    <location>
        <begin position="35"/>
        <end position="57"/>
    </location>
</feature>
<evidence type="ECO:0000256" key="8">
    <source>
        <dbReference type="SAM" id="MobiDB-lite"/>
    </source>
</evidence>
<dbReference type="InterPro" id="IPR058533">
    <property type="entry name" value="Cation_efflux_TM"/>
</dbReference>
<feature type="transmembrane region" description="Helical" evidence="9">
    <location>
        <begin position="139"/>
        <end position="158"/>
    </location>
</feature>
<evidence type="ECO:0000256" key="6">
    <source>
        <dbReference type="ARBA" id="ARBA00022989"/>
    </source>
</evidence>
<proteinExistence type="inferred from homology"/>
<dbReference type="SUPFAM" id="SSF161111">
    <property type="entry name" value="Cation efflux protein transmembrane domain-like"/>
    <property type="match status" value="1"/>
</dbReference>
<evidence type="ECO:0000313" key="13">
    <source>
        <dbReference type="Proteomes" id="UP001262410"/>
    </source>
</evidence>
<dbReference type="NCBIfam" id="TIGR01297">
    <property type="entry name" value="CDF"/>
    <property type="match status" value="1"/>
</dbReference>
<dbReference type="PANTHER" id="PTHR43840">
    <property type="entry name" value="MITOCHONDRIAL METAL TRANSPORTER 1-RELATED"/>
    <property type="match status" value="1"/>
</dbReference>
<reference evidence="12 13" key="1">
    <citation type="submission" date="2023-07" db="EMBL/GenBank/DDBJ databases">
        <title>Sorghum-associated microbial communities from plants grown in Nebraska, USA.</title>
        <authorList>
            <person name="Schachtman D."/>
        </authorList>
    </citation>
    <scope>NUCLEOTIDE SEQUENCE [LARGE SCALE GENOMIC DNA]</scope>
    <source>
        <strain evidence="12 13">584</strain>
    </source>
</reference>
<dbReference type="InterPro" id="IPR050291">
    <property type="entry name" value="CDF_Transporter"/>
</dbReference>
<comment type="subcellular location">
    <subcellularLocation>
        <location evidence="1">Membrane</location>
        <topology evidence="1">Multi-pass membrane protein</topology>
    </subcellularLocation>
</comment>
<dbReference type="InterPro" id="IPR027469">
    <property type="entry name" value="Cation_efflux_TMD_sf"/>
</dbReference>
<evidence type="ECO:0000259" key="11">
    <source>
        <dbReference type="Pfam" id="PF16916"/>
    </source>
</evidence>
<feature type="transmembrane region" description="Helical" evidence="9">
    <location>
        <begin position="201"/>
        <end position="223"/>
    </location>
</feature>
<dbReference type="InterPro" id="IPR036837">
    <property type="entry name" value="Cation_efflux_CTD_sf"/>
</dbReference>